<evidence type="ECO:0000313" key="5">
    <source>
        <dbReference type="Proteomes" id="UP001150942"/>
    </source>
</evidence>
<dbReference type="OrthoDB" id="5240432at2759"/>
<proteinExistence type="predicted"/>
<dbReference type="Pfam" id="PF00400">
    <property type="entry name" value="WD40"/>
    <property type="match status" value="3"/>
</dbReference>
<dbReference type="Proteomes" id="UP001150942">
    <property type="component" value="Unassembled WGS sequence"/>
</dbReference>
<dbReference type="InterPro" id="IPR036322">
    <property type="entry name" value="WD40_repeat_dom_sf"/>
</dbReference>
<dbReference type="PROSITE" id="PS50082">
    <property type="entry name" value="WD_REPEATS_2"/>
    <property type="match status" value="4"/>
</dbReference>
<comment type="caution">
    <text evidence="4">The sequence shown here is derived from an EMBL/GenBank/DDBJ whole genome shotgun (WGS) entry which is preliminary data.</text>
</comment>
<dbReference type="EMBL" id="JAPQKQ010000007">
    <property type="protein sequence ID" value="KAJ5186762.1"/>
    <property type="molecule type" value="Genomic_DNA"/>
</dbReference>
<dbReference type="PANTHER" id="PTHR19848">
    <property type="entry name" value="WD40 REPEAT PROTEIN"/>
    <property type="match status" value="1"/>
</dbReference>
<dbReference type="PRINTS" id="PR00320">
    <property type="entry name" value="GPROTEINBRPT"/>
</dbReference>
<dbReference type="Gene3D" id="2.130.10.10">
    <property type="entry name" value="YVTN repeat-like/Quinoprotein amine dehydrogenase"/>
    <property type="match status" value="4"/>
</dbReference>
<dbReference type="SUPFAM" id="SSF50978">
    <property type="entry name" value="WD40 repeat-like"/>
    <property type="match status" value="2"/>
</dbReference>
<organism evidence="4 5">
    <name type="scientific">Penicillium cf. viridicatum</name>
    <dbReference type="NCBI Taxonomy" id="2972119"/>
    <lineage>
        <taxon>Eukaryota</taxon>
        <taxon>Fungi</taxon>
        <taxon>Dikarya</taxon>
        <taxon>Ascomycota</taxon>
        <taxon>Pezizomycotina</taxon>
        <taxon>Eurotiomycetes</taxon>
        <taxon>Eurotiomycetidae</taxon>
        <taxon>Eurotiales</taxon>
        <taxon>Aspergillaceae</taxon>
        <taxon>Penicillium</taxon>
    </lineage>
</organism>
<dbReference type="PROSITE" id="PS50294">
    <property type="entry name" value="WD_REPEATS_REGION"/>
    <property type="match status" value="2"/>
</dbReference>
<accession>A0A9W9IZE1</accession>
<evidence type="ECO:0000256" key="1">
    <source>
        <dbReference type="ARBA" id="ARBA00022574"/>
    </source>
</evidence>
<evidence type="ECO:0000256" key="3">
    <source>
        <dbReference type="PROSITE-ProRule" id="PRU00221"/>
    </source>
</evidence>
<feature type="repeat" description="WD" evidence="3">
    <location>
        <begin position="361"/>
        <end position="385"/>
    </location>
</feature>
<gene>
    <name evidence="4" type="ORF">N7449_009756</name>
</gene>
<name>A0A9W9IZE1_9EURO</name>
<evidence type="ECO:0000313" key="4">
    <source>
        <dbReference type="EMBL" id="KAJ5186762.1"/>
    </source>
</evidence>
<dbReference type="InterPro" id="IPR020472">
    <property type="entry name" value="WD40_PAC1"/>
</dbReference>
<sequence>MCAVYSPLHLSELAGLLDISRVIFVRGVVFLSQTGPKSPSNLSYYTNQHFLNQRLRDAQLPTLRSLPRDEDQSRVHVLQPHHDWVRSYAFSLDGQLIATASDDERVRIWDATMGKLQHVFHEPESWIYAVVFSTVAFGLLATTNGDKINTLDMTTERLKTTLDPKLESSIWDVQSFQMISVFENPTGSPVGYVEFATNGNNLLSTTYWCATVWSMEADRSAQTDLDEENEIQAALLSPVGTYAAWAYDGSLYIKSTGESNIGEASLKWDEGVITSLAFSPDGRRIAIGMGDGDIKILQQPWTGDPVQTFRGHSSLFIKLNSRPPENSSYPVQAMELREFGTRMTTFRIRRQVIYKYLPALTIQFSGDGKRLVPGSFDGLVRVWDIVEDTLRCTREFYGHSDWDDTTVRLWDLNNPDTKPSMLEDHRGWVTAMALSTDGALIASGREDQEIRVWRWRGERKAELLHILNRESRPFASFLFTTDSSQLFASTIDNRLELWDVATNKVIAHVQTPTYFCALRAIPKAQSWLETEIGAFPAPSTSTQELKQPWQWPFEISDDWWITYQDRNMFFLPKYYQPDDYRRATLVRGNRVVIRCHSGQVLLLNFEELPPKVSPPLEE</sequence>
<dbReference type="InterPro" id="IPR001680">
    <property type="entry name" value="WD40_rpt"/>
</dbReference>
<dbReference type="InterPro" id="IPR015943">
    <property type="entry name" value="WD40/YVTN_repeat-like_dom_sf"/>
</dbReference>
<feature type="repeat" description="WD" evidence="3">
    <location>
        <begin position="422"/>
        <end position="453"/>
    </location>
</feature>
<dbReference type="PANTHER" id="PTHR19848:SF8">
    <property type="entry name" value="F-BOX AND WD REPEAT DOMAIN CONTAINING 7"/>
    <property type="match status" value="1"/>
</dbReference>
<feature type="repeat" description="WD" evidence="3">
    <location>
        <begin position="467"/>
        <end position="508"/>
    </location>
</feature>
<evidence type="ECO:0008006" key="6">
    <source>
        <dbReference type="Google" id="ProtNLM"/>
    </source>
</evidence>
<evidence type="ECO:0000256" key="2">
    <source>
        <dbReference type="ARBA" id="ARBA00022737"/>
    </source>
</evidence>
<protein>
    <recommendedName>
        <fullName evidence="6">WD40 repeat-like protein</fullName>
    </recommendedName>
</protein>
<dbReference type="PROSITE" id="PS00678">
    <property type="entry name" value="WD_REPEATS_1"/>
    <property type="match status" value="1"/>
</dbReference>
<keyword evidence="5" id="KW-1185">Reference proteome</keyword>
<feature type="repeat" description="WD" evidence="3">
    <location>
        <begin position="78"/>
        <end position="119"/>
    </location>
</feature>
<dbReference type="AlphaFoldDB" id="A0A9W9IZE1"/>
<reference evidence="4" key="1">
    <citation type="submission" date="2022-11" db="EMBL/GenBank/DDBJ databases">
        <authorList>
            <person name="Petersen C."/>
        </authorList>
    </citation>
    <scope>NUCLEOTIDE SEQUENCE</scope>
    <source>
        <strain evidence="4">IBT 20477</strain>
    </source>
</reference>
<reference evidence="4" key="2">
    <citation type="journal article" date="2023" name="IMA Fungus">
        <title>Comparative genomic study of the Penicillium genus elucidates a diverse pangenome and 15 lateral gene transfer events.</title>
        <authorList>
            <person name="Petersen C."/>
            <person name="Sorensen T."/>
            <person name="Nielsen M.R."/>
            <person name="Sondergaard T.E."/>
            <person name="Sorensen J.L."/>
            <person name="Fitzpatrick D.A."/>
            <person name="Frisvad J.C."/>
            <person name="Nielsen K.L."/>
        </authorList>
    </citation>
    <scope>NUCLEOTIDE SEQUENCE</scope>
    <source>
        <strain evidence="4">IBT 20477</strain>
    </source>
</reference>
<keyword evidence="1 3" id="KW-0853">WD repeat</keyword>
<dbReference type="InterPro" id="IPR019775">
    <property type="entry name" value="WD40_repeat_CS"/>
</dbReference>
<dbReference type="SMART" id="SM00320">
    <property type="entry name" value="WD40"/>
    <property type="match status" value="7"/>
</dbReference>
<keyword evidence="2" id="KW-0677">Repeat</keyword>